<evidence type="ECO:0000256" key="1">
    <source>
        <dbReference type="ARBA" id="ARBA00001933"/>
    </source>
</evidence>
<accession>A0A0G1DLL0</accession>
<comment type="cofactor">
    <cofactor evidence="1">
        <name>pyridoxal 5'-phosphate</name>
        <dbReference type="ChEBI" id="CHEBI:597326"/>
    </cofactor>
</comment>
<keyword evidence="2 6" id="KW-0032">Aminotransferase</keyword>
<dbReference type="EC" id="2.6.1.11" evidence="6"/>
<dbReference type="PATRIC" id="fig|1618443.3.peg.265"/>
<dbReference type="Gene3D" id="3.90.1150.10">
    <property type="entry name" value="Aspartate Aminotransferase, domain 1"/>
    <property type="match status" value="1"/>
</dbReference>
<dbReference type="InterPro" id="IPR049704">
    <property type="entry name" value="Aminotrans_3_PPA_site"/>
</dbReference>
<sequence length="380" mass="41393">MNDYLIRTYPNRNITFVSGEGVYLTADIGRKYLDFGSNYGVNIFGYSHPRITKELEKQLQQLTSLHGSFGNKIRDQAAENLVKICGGKIHSVFFSNSGAEAIEAALKFAAYARGKKKFIAVKNSFHGKTLGALSATGQEKYRLPFLPLLWDFTFVPLNDISALEQAVDELTAGIIIEPVQGEGGIVIPSMEFMKTVAEICRQNKILLITDEIQTGCGRTGTFLAAEQFGLEADIVCLGKGLAGGIPVGATLVSADIAVGIPLHLHTSTFGGNPLAGAGILAVLAEFNNTDLFDHIRETGQYFLSELSRLKHPEIVEARGLGLMLALELNVNATPYLKKLQENGIIAIPAGSNILRFLPPFLITKKEIERLMAVLHKLFNN</sequence>
<dbReference type="EMBL" id="LCFP01000001">
    <property type="protein sequence ID" value="KKS98745.1"/>
    <property type="molecule type" value="Genomic_DNA"/>
</dbReference>
<evidence type="ECO:0000256" key="4">
    <source>
        <dbReference type="ARBA" id="ARBA00022898"/>
    </source>
</evidence>
<dbReference type="PIRSF" id="PIRSF000521">
    <property type="entry name" value="Transaminase_4ab_Lys_Orn"/>
    <property type="match status" value="1"/>
</dbReference>
<dbReference type="InterPro" id="IPR015422">
    <property type="entry name" value="PyrdxlP-dep_Trfase_small"/>
</dbReference>
<dbReference type="PROSITE" id="PS00600">
    <property type="entry name" value="AA_TRANSFER_CLASS_3"/>
    <property type="match status" value="1"/>
</dbReference>
<dbReference type="GO" id="GO:0042802">
    <property type="term" value="F:identical protein binding"/>
    <property type="evidence" value="ECO:0007669"/>
    <property type="project" value="TreeGrafter"/>
</dbReference>
<dbReference type="InterPro" id="IPR005814">
    <property type="entry name" value="Aminotrans_3"/>
</dbReference>
<reference evidence="6 7" key="1">
    <citation type="journal article" date="2015" name="Nature">
        <title>rRNA introns, odd ribosomes, and small enigmatic genomes across a large radiation of phyla.</title>
        <authorList>
            <person name="Brown C.T."/>
            <person name="Hug L.A."/>
            <person name="Thomas B.C."/>
            <person name="Sharon I."/>
            <person name="Castelle C.J."/>
            <person name="Singh A."/>
            <person name="Wilkins M.J."/>
            <person name="Williams K.H."/>
            <person name="Banfield J.F."/>
        </authorList>
    </citation>
    <scope>NUCLEOTIDE SEQUENCE [LARGE SCALE GENOMIC DNA]</scope>
</reference>
<dbReference type="AlphaFoldDB" id="A0A0G1DLL0"/>
<name>A0A0G1DLL0_9BACT</name>
<dbReference type="Proteomes" id="UP000034894">
    <property type="component" value="Unassembled WGS sequence"/>
</dbReference>
<evidence type="ECO:0000256" key="3">
    <source>
        <dbReference type="ARBA" id="ARBA00022679"/>
    </source>
</evidence>
<dbReference type="Gene3D" id="3.40.640.10">
    <property type="entry name" value="Type I PLP-dependent aspartate aminotransferase-like (Major domain)"/>
    <property type="match status" value="1"/>
</dbReference>
<dbReference type="InterPro" id="IPR050103">
    <property type="entry name" value="Class-III_PLP-dep_AT"/>
</dbReference>
<dbReference type="GO" id="GO:0030170">
    <property type="term" value="F:pyridoxal phosphate binding"/>
    <property type="evidence" value="ECO:0007669"/>
    <property type="project" value="InterPro"/>
</dbReference>
<dbReference type="SUPFAM" id="SSF53383">
    <property type="entry name" value="PLP-dependent transferases"/>
    <property type="match status" value="1"/>
</dbReference>
<dbReference type="InterPro" id="IPR015421">
    <property type="entry name" value="PyrdxlP-dep_Trfase_major"/>
</dbReference>
<dbReference type="PANTHER" id="PTHR11986">
    <property type="entry name" value="AMINOTRANSFERASE CLASS III"/>
    <property type="match status" value="1"/>
</dbReference>
<dbReference type="Pfam" id="PF00202">
    <property type="entry name" value="Aminotran_3"/>
    <property type="match status" value="1"/>
</dbReference>
<evidence type="ECO:0000256" key="2">
    <source>
        <dbReference type="ARBA" id="ARBA00022576"/>
    </source>
</evidence>
<keyword evidence="4 5" id="KW-0663">Pyridoxal phosphate</keyword>
<comment type="caution">
    <text evidence="6">The sequence shown here is derived from an EMBL/GenBank/DDBJ whole genome shotgun (WGS) entry which is preliminary data.</text>
</comment>
<gene>
    <name evidence="6" type="ORF">UV73_C0001G0266</name>
</gene>
<protein>
    <submittedName>
        <fullName evidence="6">Acetylornithine aminotransferase, acetylornithine/LysW-gamma-L-lysine aminotransferase</fullName>
        <ecNumber evidence="6">2.6.1.11</ecNumber>
    </submittedName>
</protein>
<evidence type="ECO:0000313" key="7">
    <source>
        <dbReference type="Proteomes" id="UP000034894"/>
    </source>
</evidence>
<dbReference type="InterPro" id="IPR015424">
    <property type="entry name" value="PyrdxlP-dep_Trfase"/>
</dbReference>
<dbReference type="GO" id="GO:0003992">
    <property type="term" value="F:N2-acetyl-L-ornithine:2-oxoglutarate 5-aminotransferase activity"/>
    <property type="evidence" value="ECO:0007669"/>
    <property type="project" value="UniProtKB-EC"/>
</dbReference>
<dbReference type="CDD" id="cd00610">
    <property type="entry name" value="OAT_like"/>
    <property type="match status" value="1"/>
</dbReference>
<dbReference type="STRING" id="1618443.UV73_C0001G0266"/>
<comment type="similarity">
    <text evidence="5">Belongs to the class-III pyridoxal-phosphate-dependent aminotransferase family.</text>
</comment>
<evidence type="ECO:0000313" key="6">
    <source>
        <dbReference type="EMBL" id="KKS98745.1"/>
    </source>
</evidence>
<dbReference type="PANTHER" id="PTHR11986:SF79">
    <property type="entry name" value="ACETYLORNITHINE AMINOTRANSFERASE, MITOCHONDRIAL"/>
    <property type="match status" value="1"/>
</dbReference>
<keyword evidence="3 6" id="KW-0808">Transferase</keyword>
<evidence type="ECO:0000256" key="5">
    <source>
        <dbReference type="RuleBase" id="RU003560"/>
    </source>
</evidence>
<dbReference type="FunFam" id="3.40.640.10:FF:000004">
    <property type="entry name" value="Acetylornithine aminotransferase"/>
    <property type="match status" value="1"/>
</dbReference>
<organism evidence="6 7">
    <name type="scientific">Candidatus Gottesmanbacteria bacterium GW2011_GWA2_43_14</name>
    <dbReference type="NCBI Taxonomy" id="1618443"/>
    <lineage>
        <taxon>Bacteria</taxon>
        <taxon>Candidatus Gottesmaniibacteriota</taxon>
    </lineage>
</organism>
<proteinExistence type="inferred from homology"/>